<dbReference type="InterPro" id="IPR000182">
    <property type="entry name" value="GNAT_dom"/>
</dbReference>
<dbReference type="Gene3D" id="3.40.630.30">
    <property type="match status" value="1"/>
</dbReference>
<sequence length="183" mass="20937">MRIRNYRQADEPSVIQIQRVAMQEDGLAEKSVSDLQDWLANSTMDALLNTFVINDDDDELNTWGQAGTLDGLEGETVGFVTVQLYQDRRSYHFLCRGAVHPQHRRENGGRILLVGALNRARILATEFEFEAEQEGLPIYFEALLPERDPASARLAARFEMHPTEEPAPQGMRLYRRELYVEEA</sequence>
<reference evidence="2 3" key="1">
    <citation type="submission" date="2019-01" db="EMBL/GenBank/DDBJ databases">
        <title>Ktedonosporobacter rubrisoli SCAWS-G2.</title>
        <authorList>
            <person name="Huang Y."/>
            <person name="Yan B."/>
        </authorList>
    </citation>
    <scope>NUCLEOTIDE SEQUENCE [LARGE SCALE GENOMIC DNA]</scope>
    <source>
        <strain evidence="2 3">SCAWS-G2</strain>
    </source>
</reference>
<dbReference type="RefSeq" id="WP_129889013.1">
    <property type="nucleotide sequence ID" value="NZ_CP035758.1"/>
</dbReference>
<feature type="domain" description="N-acetyltransferase" evidence="1">
    <location>
        <begin position="1"/>
        <end position="183"/>
    </location>
</feature>
<gene>
    <name evidence="2" type="ORF">EPA93_18945</name>
</gene>
<organism evidence="2 3">
    <name type="scientific">Ktedonosporobacter rubrisoli</name>
    <dbReference type="NCBI Taxonomy" id="2509675"/>
    <lineage>
        <taxon>Bacteria</taxon>
        <taxon>Bacillati</taxon>
        <taxon>Chloroflexota</taxon>
        <taxon>Ktedonobacteria</taxon>
        <taxon>Ktedonobacterales</taxon>
        <taxon>Ktedonosporobacteraceae</taxon>
        <taxon>Ktedonosporobacter</taxon>
    </lineage>
</organism>
<dbReference type="AlphaFoldDB" id="A0A4P6JRY0"/>
<keyword evidence="3" id="KW-1185">Reference proteome</keyword>
<dbReference type="PROSITE" id="PS51186">
    <property type="entry name" value="GNAT"/>
    <property type="match status" value="1"/>
</dbReference>
<dbReference type="CDD" id="cd04301">
    <property type="entry name" value="NAT_SF"/>
    <property type="match status" value="1"/>
</dbReference>
<name>A0A4P6JRY0_KTERU</name>
<dbReference type="GO" id="GO:0016747">
    <property type="term" value="F:acyltransferase activity, transferring groups other than amino-acyl groups"/>
    <property type="evidence" value="ECO:0007669"/>
    <property type="project" value="InterPro"/>
</dbReference>
<keyword evidence="2" id="KW-0808">Transferase</keyword>
<dbReference type="SUPFAM" id="SSF55729">
    <property type="entry name" value="Acyl-CoA N-acyltransferases (Nat)"/>
    <property type="match status" value="1"/>
</dbReference>
<dbReference type="InterPro" id="IPR016181">
    <property type="entry name" value="Acyl_CoA_acyltransferase"/>
</dbReference>
<dbReference type="Proteomes" id="UP000290365">
    <property type="component" value="Chromosome"/>
</dbReference>
<dbReference type="EMBL" id="CP035758">
    <property type="protein sequence ID" value="QBD77960.1"/>
    <property type="molecule type" value="Genomic_DNA"/>
</dbReference>
<dbReference type="OrthoDB" id="155801at2"/>
<accession>A0A4P6JRY0</accession>
<proteinExistence type="predicted"/>
<evidence type="ECO:0000259" key="1">
    <source>
        <dbReference type="PROSITE" id="PS51186"/>
    </source>
</evidence>
<evidence type="ECO:0000313" key="3">
    <source>
        <dbReference type="Proteomes" id="UP000290365"/>
    </source>
</evidence>
<dbReference type="KEGG" id="kbs:EPA93_18945"/>
<protein>
    <submittedName>
        <fullName evidence="2">N-acetyltransferase</fullName>
    </submittedName>
</protein>
<evidence type="ECO:0000313" key="2">
    <source>
        <dbReference type="EMBL" id="QBD77960.1"/>
    </source>
</evidence>